<evidence type="ECO:0000313" key="2">
    <source>
        <dbReference type="Proteomes" id="UP000177723"/>
    </source>
</evidence>
<dbReference type="AlphaFoldDB" id="A0A1F5WRE3"/>
<dbReference type="EMBL" id="MFHT01000003">
    <property type="protein sequence ID" value="OGF78232.1"/>
    <property type="molecule type" value="Genomic_DNA"/>
</dbReference>
<name>A0A1F5WRE3_9BACT</name>
<sequence>MKFTHHHATIFFWIGLLAFAGFSAFAYRYYFASVPQQIACTQEAKLCPDGSAVGRIGPNCEFADCPDLSKSNFDIADINWKTYRNEKYGFEVKYPETWMLEKKERQVETIYALTDPNNLEVGIDIYYSYWGVGAEPYSGCPIGTHVVECKELENKFGLKYVREIRTGQLQLDKQQQLTAYFLKALSEDFYISIVTLVTNENGTPLKSGKEIINTFNEIVSTIKFLK</sequence>
<evidence type="ECO:0000313" key="1">
    <source>
        <dbReference type="EMBL" id="OGF78232.1"/>
    </source>
</evidence>
<protein>
    <submittedName>
        <fullName evidence="1">Uncharacterized protein</fullName>
    </submittedName>
</protein>
<organism evidence="1 2">
    <name type="scientific">Candidatus Giovannonibacteria bacterium RIFCSPHIGHO2_12_FULL_43_15</name>
    <dbReference type="NCBI Taxonomy" id="1798341"/>
    <lineage>
        <taxon>Bacteria</taxon>
        <taxon>Candidatus Giovannoniibacteriota</taxon>
    </lineage>
</organism>
<comment type="caution">
    <text evidence="1">The sequence shown here is derived from an EMBL/GenBank/DDBJ whole genome shotgun (WGS) entry which is preliminary data.</text>
</comment>
<reference evidence="1 2" key="1">
    <citation type="journal article" date="2016" name="Nat. Commun.">
        <title>Thousands of microbial genomes shed light on interconnected biogeochemical processes in an aquifer system.</title>
        <authorList>
            <person name="Anantharaman K."/>
            <person name="Brown C.T."/>
            <person name="Hug L.A."/>
            <person name="Sharon I."/>
            <person name="Castelle C.J."/>
            <person name="Probst A.J."/>
            <person name="Thomas B.C."/>
            <person name="Singh A."/>
            <person name="Wilkins M.J."/>
            <person name="Karaoz U."/>
            <person name="Brodie E.L."/>
            <person name="Williams K.H."/>
            <person name="Hubbard S.S."/>
            <person name="Banfield J.F."/>
        </authorList>
    </citation>
    <scope>NUCLEOTIDE SEQUENCE [LARGE SCALE GENOMIC DNA]</scope>
</reference>
<gene>
    <name evidence="1" type="ORF">A3F23_02265</name>
</gene>
<accession>A0A1F5WRE3</accession>
<dbReference type="Proteomes" id="UP000177723">
    <property type="component" value="Unassembled WGS sequence"/>
</dbReference>
<proteinExistence type="predicted"/>